<evidence type="ECO:0000313" key="2">
    <source>
        <dbReference type="EMBL" id="MCM6764570.1"/>
    </source>
</evidence>
<comment type="caution">
    <text evidence="2">The sequence shown here is derived from an EMBL/GenBank/DDBJ whole genome shotgun (WGS) entry which is preliminary data.</text>
</comment>
<feature type="non-terminal residue" evidence="2">
    <location>
        <position position="110"/>
    </location>
</feature>
<evidence type="ECO:0000313" key="3">
    <source>
        <dbReference type="Proteomes" id="UP001155240"/>
    </source>
</evidence>
<dbReference type="Proteomes" id="UP001155240">
    <property type="component" value="Unassembled WGS sequence"/>
</dbReference>
<evidence type="ECO:0000259" key="1">
    <source>
        <dbReference type="PROSITE" id="PS50965"/>
    </source>
</evidence>
<sequence length="110" mass="11750">MSDPSLVARVPGEALMQALREAMAPEQPQTLAARLFGASPIPTSARSWYTGLLGELAVADQLRTLPEGWLVLHSVPVGDRGSDIDHVLVSPSGRVLTMNTKHSPGGRVWV</sequence>
<dbReference type="RefSeq" id="WP_251948701.1">
    <property type="nucleotide sequence ID" value="NZ_JAMRYM010000209.1"/>
</dbReference>
<accession>A0A9X2E0N4</accession>
<dbReference type="EMBL" id="JAMRYM010000209">
    <property type="protein sequence ID" value="MCM6764570.1"/>
    <property type="molecule type" value="Genomic_DNA"/>
</dbReference>
<organism evidence="2 3">
    <name type="scientific">Rathayibacter rubneri</name>
    <dbReference type="NCBI Taxonomy" id="2950106"/>
    <lineage>
        <taxon>Bacteria</taxon>
        <taxon>Bacillati</taxon>
        <taxon>Actinomycetota</taxon>
        <taxon>Actinomycetes</taxon>
        <taxon>Micrococcales</taxon>
        <taxon>Microbacteriaceae</taxon>
        <taxon>Rathayibacter</taxon>
    </lineage>
</organism>
<dbReference type="PROSITE" id="PS50965">
    <property type="entry name" value="NERD"/>
    <property type="match status" value="1"/>
</dbReference>
<name>A0A9X2E0N4_9MICO</name>
<proteinExistence type="predicted"/>
<dbReference type="AlphaFoldDB" id="A0A9X2E0N4"/>
<feature type="domain" description="NERD" evidence="1">
    <location>
        <begin position="50"/>
        <end position="110"/>
    </location>
</feature>
<dbReference type="Pfam" id="PF08378">
    <property type="entry name" value="NERD"/>
    <property type="match status" value="1"/>
</dbReference>
<keyword evidence="3" id="KW-1185">Reference proteome</keyword>
<gene>
    <name evidence="2" type="ORF">NB037_19345</name>
</gene>
<protein>
    <submittedName>
        <fullName evidence="2">NERD domain-containing protein</fullName>
    </submittedName>
</protein>
<dbReference type="InterPro" id="IPR011528">
    <property type="entry name" value="NERD"/>
</dbReference>
<reference evidence="2" key="1">
    <citation type="submission" date="2022-06" db="EMBL/GenBank/DDBJ databases">
        <title>Whole genome shotgun sequencing (WGS) of Rathayibacter sp. ZW T2_19, isolated from stored onions (Allium cepa).</title>
        <authorList>
            <person name="Stoll D.A."/>
            <person name="Huch M."/>
        </authorList>
    </citation>
    <scope>NUCLEOTIDE SEQUENCE</scope>
    <source>
        <strain evidence="2">ZW T2_19</strain>
    </source>
</reference>